<evidence type="ECO:0008006" key="13">
    <source>
        <dbReference type="Google" id="ProtNLM"/>
    </source>
</evidence>
<evidence type="ECO:0000256" key="8">
    <source>
        <dbReference type="SAM" id="MobiDB-lite"/>
    </source>
</evidence>
<accession>A0A1J7IRG0</accession>
<evidence type="ECO:0000259" key="10">
    <source>
        <dbReference type="PROSITE" id="PS51745"/>
    </source>
</evidence>
<dbReference type="FunFam" id="2.60.40.10:FF:000199">
    <property type="entry name" value="next to BRCA1 gene 1 protein-like"/>
    <property type="match status" value="1"/>
</dbReference>
<dbReference type="InterPro" id="IPR056893">
    <property type="entry name" value="UBA_Nbr1_C"/>
</dbReference>
<dbReference type="CDD" id="cd14319">
    <property type="entry name" value="UBA_NBR1"/>
    <property type="match status" value="2"/>
</dbReference>
<evidence type="ECO:0000256" key="2">
    <source>
        <dbReference type="ARBA" id="ARBA00011726"/>
    </source>
</evidence>
<protein>
    <recommendedName>
        <fullName evidence="13">ZZ-type domain-containing protein</fullName>
    </recommendedName>
</protein>
<dbReference type="PANTHER" id="PTHR20930">
    <property type="entry name" value="OVARIAN CARCINOMA ANTIGEN CA125-RELATED"/>
    <property type="match status" value="1"/>
</dbReference>
<evidence type="ECO:0000256" key="7">
    <source>
        <dbReference type="PROSITE-ProRule" id="PRU00228"/>
    </source>
</evidence>
<dbReference type="PANTHER" id="PTHR20930:SF0">
    <property type="entry name" value="PROTEIN ILRUN"/>
    <property type="match status" value="1"/>
</dbReference>
<dbReference type="OMA" id="RNHSEAM"/>
<keyword evidence="6" id="KW-0968">Cytoplasmic vesicle</keyword>
<dbReference type="OrthoDB" id="661148at2759"/>
<dbReference type="Gene3D" id="2.60.40.10">
    <property type="entry name" value="Immunoglobulins"/>
    <property type="match status" value="1"/>
</dbReference>
<dbReference type="Proteomes" id="UP000188354">
    <property type="component" value="Chromosome LG01"/>
</dbReference>
<comment type="subcellular location">
    <subcellularLocation>
        <location evidence="1">Cytoplasmic vesicle</location>
        <location evidence="1">Autophagosome</location>
    </subcellularLocation>
</comment>
<dbReference type="GO" id="GO:0031410">
    <property type="term" value="C:cytoplasmic vesicle"/>
    <property type="evidence" value="ECO:0007669"/>
    <property type="project" value="UniProtKB-KW"/>
</dbReference>
<dbReference type="CDD" id="cd06398">
    <property type="entry name" value="PB1_Joka2"/>
    <property type="match status" value="1"/>
</dbReference>
<organism evidence="11 12">
    <name type="scientific">Lupinus angustifolius</name>
    <name type="common">Narrow-leaved blue lupine</name>
    <dbReference type="NCBI Taxonomy" id="3871"/>
    <lineage>
        <taxon>Eukaryota</taxon>
        <taxon>Viridiplantae</taxon>
        <taxon>Streptophyta</taxon>
        <taxon>Embryophyta</taxon>
        <taxon>Tracheophyta</taxon>
        <taxon>Spermatophyta</taxon>
        <taxon>Magnoliopsida</taxon>
        <taxon>eudicotyledons</taxon>
        <taxon>Gunneridae</taxon>
        <taxon>Pentapetalae</taxon>
        <taxon>rosids</taxon>
        <taxon>fabids</taxon>
        <taxon>Fabales</taxon>
        <taxon>Fabaceae</taxon>
        <taxon>Papilionoideae</taxon>
        <taxon>50 kb inversion clade</taxon>
        <taxon>genistoids sensu lato</taxon>
        <taxon>core genistoids</taxon>
        <taxon>Genisteae</taxon>
        <taxon>Lupinus</taxon>
    </lineage>
</organism>
<dbReference type="Pfam" id="PF00569">
    <property type="entry name" value="ZZ"/>
    <property type="match status" value="1"/>
</dbReference>
<dbReference type="Gramene" id="OIW17750">
    <property type="protein sequence ID" value="OIW17750"/>
    <property type="gene ID" value="TanjilG_00344"/>
</dbReference>
<gene>
    <name evidence="11" type="ORF">TanjilG_00344</name>
</gene>
<feature type="domain" description="ZZ-type" evidence="9">
    <location>
        <begin position="425"/>
        <end position="475"/>
    </location>
</feature>
<proteinExistence type="predicted"/>
<feature type="compositionally biased region" description="Polar residues" evidence="8">
    <location>
        <begin position="296"/>
        <end position="312"/>
    </location>
</feature>
<dbReference type="InterPro" id="IPR000433">
    <property type="entry name" value="Znf_ZZ"/>
</dbReference>
<evidence type="ECO:0000256" key="5">
    <source>
        <dbReference type="ARBA" id="ARBA00022833"/>
    </source>
</evidence>
<dbReference type="SMART" id="SM00291">
    <property type="entry name" value="ZnF_ZZ"/>
    <property type="match status" value="1"/>
</dbReference>
<dbReference type="InterPro" id="IPR009060">
    <property type="entry name" value="UBA-like_sf"/>
</dbReference>
<dbReference type="InterPro" id="IPR013783">
    <property type="entry name" value="Ig-like_fold"/>
</dbReference>
<dbReference type="KEGG" id="lang:109362454"/>
<reference evidence="11 12" key="1">
    <citation type="journal article" date="2017" name="Plant Biotechnol. J.">
        <title>A comprehensive draft genome sequence for lupin (Lupinus angustifolius), an emerging health food: insights into plant-microbe interactions and legume evolution.</title>
        <authorList>
            <person name="Hane J.K."/>
            <person name="Ming Y."/>
            <person name="Kamphuis L.G."/>
            <person name="Nelson M.N."/>
            <person name="Garg G."/>
            <person name="Atkins C.A."/>
            <person name="Bayer P.E."/>
            <person name="Bravo A."/>
            <person name="Bringans S."/>
            <person name="Cannon S."/>
            <person name="Edwards D."/>
            <person name="Foley R."/>
            <person name="Gao L.L."/>
            <person name="Harrison M.J."/>
            <person name="Huang W."/>
            <person name="Hurgobin B."/>
            <person name="Li S."/>
            <person name="Liu C.W."/>
            <person name="McGrath A."/>
            <person name="Morahan G."/>
            <person name="Murray J."/>
            <person name="Weller J."/>
            <person name="Jian J."/>
            <person name="Singh K.B."/>
        </authorList>
    </citation>
    <scope>NUCLEOTIDE SEQUENCE [LARGE SCALE GENOMIC DNA]</scope>
    <source>
        <strain evidence="12">cv. Tanjil</strain>
        <tissue evidence="11">Whole plant</tissue>
    </source>
</reference>
<dbReference type="Gene3D" id="3.30.60.90">
    <property type="match status" value="1"/>
</dbReference>
<dbReference type="STRING" id="3871.A0A1J7IRG0"/>
<dbReference type="PROSITE" id="PS50135">
    <property type="entry name" value="ZF_ZZ_2"/>
    <property type="match status" value="1"/>
</dbReference>
<keyword evidence="5" id="KW-0862">Zinc</keyword>
<feature type="compositionally biased region" description="Low complexity" evidence="8">
    <location>
        <begin position="379"/>
        <end position="401"/>
    </location>
</feature>
<keyword evidence="3" id="KW-0479">Metal-binding</keyword>
<dbReference type="InterPro" id="IPR053793">
    <property type="entry name" value="PB1-like"/>
</dbReference>
<feature type="region of interest" description="Disordered" evidence="8">
    <location>
        <begin position="93"/>
        <end position="117"/>
    </location>
</feature>
<sequence>MDSTLVIKVKYGDTLRRFSAHVNENKQLSLDMVGLRAKICSLFNFAADANLILRYVDEDGDLVTLVDDNDLHDMMRQQLPFLRIDVHVSNDIGGGKSNTSSSGNATPLRSPRVPDPSLSGNVAIADVWKSVQEPLNDALSNLCLVSKAVSSASPLLANLADTISKVGKPILNSHFQPNVTAGPSSKNGAPEESGTSEADGPKPTYMNPTFSDFISKTGKPHSYSQHQPPVTSGPTSENRVPGEQARGPQFVYGDSTSGSPFHAFADFISKVGKHVPNSHYQWPHVVAGIPGEHVTPEQSGPQSTYVGSTSSGTQPLVAGNPVGGEMDRVAVVDLNIPPSIPYSSQSANVNGDGKMGKVPTNDSFAHKGKISGTHKGKISGTSSSSTAPNNSSSWTSSTAPSLGNLRAHPFKRSHSQVMAPSGMFHKGVSCDGCGIYPIIGPRFKSNVKENYDLCSICFNTMGNATDYRRIDRRHPGFFPTLPHTLKLAKPKLDSRFILDVNVIDGTMMAPSTAFTKIWRIRNNGNLVWPMGTQLVWIGGDNFSDSHSVYLEVPMEGVPVEKELDIAVDFVAPQLPGRYISYWRMAAPSGQKFGQRVWVLIQVDASLKDSFYDSSQGLNLNIPLDVSGSKRPQIIDINVQPTEDDAFLQPHIPNAPTEPVNEIVDDQLMMQKLVDDFMLVNDLNESPVAVAASAPTISVAASAPTISVASPPTISVAASAPTTSVAATSLPTTYVAPSSVSYPIIDLSDTNPVVLSNQQSAAVNVPSSSFGVGGNNSVEETLLKELEVMGFKQVDLNKEILRMNEYNLEQSVDDLCGVSEWDPILQELHEMGFHNSEMNKKLLMKNNGSIKRVVMDLLNEELA</sequence>
<dbReference type="InterPro" id="IPR000270">
    <property type="entry name" value="PB1_dom"/>
</dbReference>
<dbReference type="EMBL" id="CM007361">
    <property type="protein sequence ID" value="OIW17750.1"/>
    <property type="molecule type" value="Genomic_DNA"/>
</dbReference>
<dbReference type="SUPFAM" id="SSF46934">
    <property type="entry name" value="UBA-like"/>
    <property type="match status" value="1"/>
</dbReference>
<evidence type="ECO:0000313" key="12">
    <source>
        <dbReference type="Proteomes" id="UP000188354"/>
    </source>
</evidence>
<evidence type="ECO:0000256" key="1">
    <source>
        <dbReference type="ARBA" id="ARBA00004419"/>
    </source>
</evidence>
<evidence type="ECO:0000256" key="4">
    <source>
        <dbReference type="ARBA" id="ARBA00022771"/>
    </source>
</evidence>
<comment type="subunit">
    <text evidence="2">Homodimers and heterodimers.</text>
</comment>
<evidence type="ECO:0000259" key="9">
    <source>
        <dbReference type="PROSITE" id="PS50135"/>
    </source>
</evidence>
<dbReference type="InterPro" id="IPR032350">
    <property type="entry name" value="Nbr1_FW"/>
</dbReference>
<name>A0A1J7IRG0_LUPAN</name>
<dbReference type="GO" id="GO:0005776">
    <property type="term" value="C:autophagosome"/>
    <property type="evidence" value="ECO:0007669"/>
    <property type="project" value="UniProtKB-SubCell"/>
</dbReference>
<dbReference type="InterPro" id="IPR043145">
    <property type="entry name" value="Znf_ZZ_sf"/>
</dbReference>
<dbReference type="Gene3D" id="3.10.20.90">
    <property type="entry name" value="Phosphatidylinositol 3-kinase Catalytic Subunit, Chain A, domain 1"/>
    <property type="match status" value="1"/>
</dbReference>
<dbReference type="SMART" id="SM00666">
    <property type="entry name" value="PB1"/>
    <property type="match status" value="1"/>
</dbReference>
<feature type="compositionally biased region" description="Polar residues" evidence="8">
    <location>
        <begin position="222"/>
        <end position="238"/>
    </location>
</feature>
<feature type="region of interest" description="Disordered" evidence="8">
    <location>
        <begin position="174"/>
        <end position="254"/>
    </location>
</feature>
<evidence type="ECO:0000313" key="11">
    <source>
        <dbReference type="EMBL" id="OIW17750.1"/>
    </source>
</evidence>
<feature type="compositionally biased region" description="Polar residues" evidence="8">
    <location>
        <begin position="174"/>
        <end position="187"/>
    </location>
</feature>
<dbReference type="Pfam" id="PF00564">
    <property type="entry name" value="PB1"/>
    <property type="match status" value="1"/>
</dbReference>
<feature type="compositionally biased region" description="Basic residues" evidence="8">
    <location>
        <begin position="366"/>
        <end position="377"/>
    </location>
</feature>
<dbReference type="CDD" id="cd14947">
    <property type="entry name" value="NBR1_like"/>
    <property type="match status" value="1"/>
</dbReference>
<dbReference type="Pfam" id="PF24932">
    <property type="entry name" value="UBA_NBR1_C"/>
    <property type="match status" value="2"/>
</dbReference>
<dbReference type="Pfam" id="PF16158">
    <property type="entry name" value="N_BRCA1_IG"/>
    <property type="match status" value="1"/>
</dbReference>
<evidence type="ECO:0000256" key="3">
    <source>
        <dbReference type="ARBA" id="ARBA00022723"/>
    </source>
</evidence>
<feature type="region of interest" description="Disordered" evidence="8">
    <location>
        <begin position="292"/>
        <end position="312"/>
    </location>
</feature>
<dbReference type="SUPFAM" id="SSF54277">
    <property type="entry name" value="CAD &amp; PB1 domains"/>
    <property type="match status" value="1"/>
</dbReference>
<dbReference type="SUPFAM" id="SSF57850">
    <property type="entry name" value="RING/U-box"/>
    <property type="match status" value="1"/>
</dbReference>
<keyword evidence="4 7" id="KW-0863">Zinc-finger</keyword>
<feature type="region of interest" description="Disordered" evidence="8">
    <location>
        <begin position="341"/>
        <end position="401"/>
    </location>
</feature>
<dbReference type="PROSITE" id="PS51745">
    <property type="entry name" value="PB1"/>
    <property type="match status" value="1"/>
</dbReference>
<dbReference type="GO" id="GO:0008270">
    <property type="term" value="F:zinc ion binding"/>
    <property type="evidence" value="ECO:0007669"/>
    <property type="project" value="UniProtKB-KW"/>
</dbReference>
<feature type="domain" description="PB1" evidence="10">
    <location>
        <begin position="4"/>
        <end position="89"/>
    </location>
</feature>
<dbReference type="Gene3D" id="1.10.8.10">
    <property type="entry name" value="DNA helicase RuvA subunit, C-terminal domain"/>
    <property type="match status" value="2"/>
</dbReference>
<keyword evidence="12" id="KW-1185">Reference proteome</keyword>
<dbReference type="AlphaFoldDB" id="A0A1J7IRG0"/>
<evidence type="ECO:0000256" key="6">
    <source>
        <dbReference type="ARBA" id="ARBA00023329"/>
    </source>
</evidence>